<feature type="region of interest" description="Disordered" evidence="1">
    <location>
        <begin position="59"/>
        <end position="85"/>
    </location>
</feature>
<protein>
    <submittedName>
        <fullName evidence="3">Ribbon-helix-helix protein, CopG family</fullName>
    </submittedName>
</protein>
<evidence type="ECO:0000256" key="1">
    <source>
        <dbReference type="SAM" id="MobiDB-lite"/>
    </source>
</evidence>
<keyword evidence="4" id="KW-1185">Reference proteome</keyword>
<dbReference type="SUPFAM" id="SSF47598">
    <property type="entry name" value="Ribbon-helix-helix"/>
    <property type="match status" value="1"/>
</dbReference>
<evidence type="ECO:0000259" key="2">
    <source>
        <dbReference type="Pfam" id="PF01402"/>
    </source>
</evidence>
<feature type="domain" description="Ribbon-helix-helix protein CopG" evidence="2">
    <location>
        <begin position="9"/>
        <end position="42"/>
    </location>
</feature>
<sequence length="85" mass="9225">MAKTKDAALQARVSPEFAKKFNAIAKARGKSTSELVREAVEKMADEADTHLASMQEELERRHREEREALASARSGGVPAAETAEG</sequence>
<evidence type="ECO:0000313" key="4">
    <source>
        <dbReference type="Proteomes" id="UP000315759"/>
    </source>
</evidence>
<evidence type="ECO:0000313" key="3">
    <source>
        <dbReference type="EMBL" id="TQR82271.1"/>
    </source>
</evidence>
<comment type="caution">
    <text evidence="3">The sequence shown here is derived from an EMBL/GenBank/DDBJ whole genome shotgun (WGS) entry which is preliminary data.</text>
</comment>
<reference evidence="3 4" key="1">
    <citation type="submission" date="2018-10" db="EMBL/GenBank/DDBJ databases">
        <title>Draft genome of Mycobacterium hodleri strain B.</title>
        <authorList>
            <person name="Amande T.J."/>
            <person name="Mcgenity T.J."/>
        </authorList>
    </citation>
    <scope>NUCLEOTIDE SEQUENCE [LARGE SCALE GENOMIC DNA]</scope>
    <source>
        <strain evidence="3 4">B</strain>
    </source>
</reference>
<gene>
    <name evidence="3" type="ORF">D8S82_33020</name>
</gene>
<proteinExistence type="predicted"/>
<accession>A0A544VQJ9</accession>
<dbReference type="Pfam" id="PF01402">
    <property type="entry name" value="RHH_1"/>
    <property type="match status" value="1"/>
</dbReference>
<dbReference type="InterPro" id="IPR002145">
    <property type="entry name" value="CopG"/>
</dbReference>
<dbReference type="RefSeq" id="WP_142556112.1">
    <property type="nucleotide sequence ID" value="NZ_VIFX01000087.1"/>
</dbReference>
<dbReference type="InterPro" id="IPR010985">
    <property type="entry name" value="Ribbon_hlx_hlx"/>
</dbReference>
<dbReference type="AlphaFoldDB" id="A0A544VQJ9"/>
<organism evidence="3 4">
    <name type="scientific">Mycolicibacterium hodleri</name>
    <dbReference type="NCBI Taxonomy" id="49897"/>
    <lineage>
        <taxon>Bacteria</taxon>
        <taxon>Bacillati</taxon>
        <taxon>Actinomycetota</taxon>
        <taxon>Actinomycetes</taxon>
        <taxon>Mycobacteriales</taxon>
        <taxon>Mycobacteriaceae</taxon>
        <taxon>Mycolicibacterium</taxon>
    </lineage>
</organism>
<dbReference type="Proteomes" id="UP000315759">
    <property type="component" value="Unassembled WGS sequence"/>
</dbReference>
<dbReference type="GO" id="GO:0006355">
    <property type="term" value="P:regulation of DNA-templated transcription"/>
    <property type="evidence" value="ECO:0007669"/>
    <property type="project" value="InterPro"/>
</dbReference>
<dbReference type="EMBL" id="VIFX01000087">
    <property type="protein sequence ID" value="TQR82271.1"/>
    <property type="molecule type" value="Genomic_DNA"/>
</dbReference>
<name>A0A544VQJ9_9MYCO</name>
<feature type="compositionally biased region" description="Basic and acidic residues" evidence="1">
    <location>
        <begin position="59"/>
        <end position="68"/>
    </location>
</feature>